<evidence type="ECO:0000313" key="2">
    <source>
        <dbReference type="EMBL" id="CAL5978804.1"/>
    </source>
</evidence>
<keyword evidence="3" id="KW-1185">Reference proteome</keyword>
<sequence>MNILVLVLENPQMPREVRHYSVFYPDYNCKTERCKFQDIQVLNQVFRLVGKLILHILKSINKYKDKLLPYSQRTVWSRPLSHKSSHPSSPSGEDCRIISHCDQRSSLQSPMPNLRVPFFNEGKLHNSRKIDSLLP</sequence>
<name>A0ABP1GZU6_9EUKA</name>
<gene>
    <name evidence="2" type="ORF">HINF_LOCUS4964</name>
</gene>
<dbReference type="EMBL" id="CAXDID020000009">
    <property type="protein sequence ID" value="CAL5978804.1"/>
    <property type="molecule type" value="Genomic_DNA"/>
</dbReference>
<comment type="caution">
    <text evidence="2">The sequence shown here is derived from an EMBL/GenBank/DDBJ whole genome shotgun (WGS) entry which is preliminary data.</text>
</comment>
<dbReference type="Proteomes" id="UP001642409">
    <property type="component" value="Unassembled WGS sequence"/>
</dbReference>
<feature type="region of interest" description="Disordered" evidence="1">
    <location>
        <begin position="77"/>
        <end position="96"/>
    </location>
</feature>
<reference evidence="2 3" key="1">
    <citation type="submission" date="2024-07" db="EMBL/GenBank/DDBJ databases">
        <authorList>
            <person name="Akdeniz Z."/>
        </authorList>
    </citation>
    <scope>NUCLEOTIDE SEQUENCE [LARGE SCALE GENOMIC DNA]</scope>
</reference>
<evidence type="ECO:0000256" key="1">
    <source>
        <dbReference type="SAM" id="MobiDB-lite"/>
    </source>
</evidence>
<protein>
    <submittedName>
        <fullName evidence="2">Hypothetical_protein</fullName>
    </submittedName>
</protein>
<evidence type="ECO:0000313" key="3">
    <source>
        <dbReference type="Proteomes" id="UP001642409"/>
    </source>
</evidence>
<organism evidence="2 3">
    <name type="scientific">Hexamita inflata</name>
    <dbReference type="NCBI Taxonomy" id="28002"/>
    <lineage>
        <taxon>Eukaryota</taxon>
        <taxon>Metamonada</taxon>
        <taxon>Diplomonadida</taxon>
        <taxon>Hexamitidae</taxon>
        <taxon>Hexamitinae</taxon>
        <taxon>Hexamita</taxon>
    </lineage>
</organism>
<proteinExistence type="predicted"/>
<accession>A0ABP1GZU6</accession>